<dbReference type="Pfam" id="PF00534">
    <property type="entry name" value="Glycos_transf_1"/>
    <property type="match status" value="1"/>
</dbReference>
<proteinExistence type="predicted"/>
<dbReference type="PANTHER" id="PTHR12526:SF595">
    <property type="entry name" value="BLL5217 PROTEIN"/>
    <property type="match status" value="1"/>
</dbReference>
<name>A0A1F6M3Q4_9BACT</name>
<reference evidence="2 3" key="1">
    <citation type="journal article" date="2016" name="Nat. Commun.">
        <title>Thousands of microbial genomes shed light on interconnected biogeochemical processes in an aquifer system.</title>
        <authorList>
            <person name="Anantharaman K."/>
            <person name="Brown C.T."/>
            <person name="Hug L.A."/>
            <person name="Sharon I."/>
            <person name="Castelle C.J."/>
            <person name="Probst A.J."/>
            <person name="Thomas B.C."/>
            <person name="Singh A."/>
            <person name="Wilkins M.J."/>
            <person name="Karaoz U."/>
            <person name="Brodie E.L."/>
            <person name="Williams K.H."/>
            <person name="Hubbard S.S."/>
            <person name="Banfield J.F."/>
        </authorList>
    </citation>
    <scope>NUCLEOTIDE SEQUENCE [LARGE SCALE GENOMIC DNA]</scope>
</reference>
<dbReference type="SUPFAM" id="SSF53756">
    <property type="entry name" value="UDP-Glycosyltransferase/glycogen phosphorylase"/>
    <property type="match status" value="1"/>
</dbReference>
<dbReference type="InterPro" id="IPR001296">
    <property type="entry name" value="Glyco_trans_1"/>
</dbReference>
<evidence type="ECO:0000259" key="1">
    <source>
        <dbReference type="Pfam" id="PF00534"/>
    </source>
</evidence>
<comment type="caution">
    <text evidence="2">The sequence shown here is derived from an EMBL/GenBank/DDBJ whole genome shotgun (WGS) entry which is preliminary data.</text>
</comment>
<sequence>MDKNNKTGTGIFNYDFIRNLVKISKKKKYHITAFASGASSLPGTVESIDFTPSSFDTKIVENGKHIMFELALVSKAFTEQKKFDLFHVNIGDGDLVVPFAPFVKKPILITLHHIINEDFTRRYFSFFQKQENIFFVSVSNFQRKILPKLNYVSTIYHGVDTSQFLFHDRGGKTIMWAGRFIPQKGAEVVVRLAHKTKHKAKLFGVVKNGFEDWFEKNIKNVVHSQGSSSFVSVHTNYERSRLVKHFQKSKVFVSPILLEEAFGLVFIESMACGTPVISFARGSAPEVIKDGETGFLVNPSDQDIRGDWIVKKTGFAGLCQAVEKIYSMPVEEYQQMRHACRSHVVQNFSVQRMTEKYLEVYGTFSKKNFHLRTPHL</sequence>
<feature type="domain" description="Glycosyl transferase family 1" evidence="1">
    <location>
        <begin position="167"/>
        <end position="303"/>
    </location>
</feature>
<dbReference type="STRING" id="1798676.A3B90_02850"/>
<dbReference type="Proteomes" id="UP000178742">
    <property type="component" value="Unassembled WGS sequence"/>
</dbReference>
<organism evidence="2 3">
    <name type="scientific">Candidatus Magasanikbacteria bacterium RIFCSPHIGHO2_02_FULL_41_13</name>
    <dbReference type="NCBI Taxonomy" id="1798676"/>
    <lineage>
        <taxon>Bacteria</taxon>
        <taxon>Candidatus Magasanikiibacteriota</taxon>
    </lineage>
</organism>
<evidence type="ECO:0000313" key="2">
    <source>
        <dbReference type="EMBL" id="OGH66208.1"/>
    </source>
</evidence>
<dbReference type="PANTHER" id="PTHR12526">
    <property type="entry name" value="GLYCOSYLTRANSFERASE"/>
    <property type="match status" value="1"/>
</dbReference>
<dbReference type="AlphaFoldDB" id="A0A1F6M3Q4"/>
<evidence type="ECO:0000313" key="3">
    <source>
        <dbReference type="Proteomes" id="UP000178742"/>
    </source>
</evidence>
<gene>
    <name evidence="2" type="ORF">A3B90_02850</name>
</gene>
<accession>A0A1F6M3Q4</accession>
<dbReference type="EMBL" id="MFPX01000024">
    <property type="protein sequence ID" value="OGH66208.1"/>
    <property type="molecule type" value="Genomic_DNA"/>
</dbReference>
<protein>
    <recommendedName>
        <fullName evidence="1">Glycosyl transferase family 1 domain-containing protein</fullName>
    </recommendedName>
</protein>
<dbReference type="Gene3D" id="3.40.50.2000">
    <property type="entry name" value="Glycogen Phosphorylase B"/>
    <property type="match status" value="2"/>
</dbReference>
<dbReference type="GO" id="GO:0016757">
    <property type="term" value="F:glycosyltransferase activity"/>
    <property type="evidence" value="ECO:0007669"/>
    <property type="project" value="InterPro"/>
</dbReference>